<dbReference type="Pfam" id="PF12804">
    <property type="entry name" value="NTP_transf_3"/>
    <property type="match status" value="1"/>
</dbReference>
<keyword evidence="7" id="KW-0501">Molybdenum cofactor biosynthesis</keyword>
<dbReference type="Gene3D" id="3.90.550.10">
    <property type="entry name" value="Spore Coat Polysaccharide Biosynthesis Protein SpsA, Chain A"/>
    <property type="match status" value="1"/>
</dbReference>
<keyword evidence="1" id="KW-0963">Cytoplasm</keyword>
<dbReference type="GO" id="GO:1902758">
    <property type="term" value="P:bis(molybdopterin guanine dinucleotide)molybdenum biosynthetic process"/>
    <property type="evidence" value="ECO:0007669"/>
    <property type="project" value="TreeGrafter"/>
</dbReference>
<name>A0A381RRY8_9ZZZZ</name>
<evidence type="ECO:0000256" key="7">
    <source>
        <dbReference type="ARBA" id="ARBA00023150"/>
    </source>
</evidence>
<gene>
    <name evidence="9" type="ORF">METZ01_LOCUS46683</name>
</gene>
<dbReference type="PANTHER" id="PTHR19136:SF81">
    <property type="entry name" value="MOLYBDENUM COFACTOR GUANYLYLTRANSFERASE"/>
    <property type="match status" value="1"/>
</dbReference>
<organism evidence="9">
    <name type="scientific">marine metagenome</name>
    <dbReference type="NCBI Taxonomy" id="408172"/>
    <lineage>
        <taxon>unclassified sequences</taxon>
        <taxon>metagenomes</taxon>
        <taxon>ecological metagenomes</taxon>
    </lineage>
</organism>
<keyword evidence="2" id="KW-0808">Transferase</keyword>
<evidence type="ECO:0000256" key="4">
    <source>
        <dbReference type="ARBA" id="ARBA00022741"/>
    </source>
</evidence>
<evidence type="ECO:0000256" key="2">
    <source>
        <dbReference type="ARBA" id="ARBA00022679"/>
    </source>
</evidence>
<evidence type="ECO:0000256" key="1">
    <source>
        <dbReference type="ARBA" id="ARBA00022490"/>
    </source>
</evidence>
<dbReference type="GO" id="GO:0046872">
    <property type="term" value="F:metal ion binding"/>
    <property type="evidence" value="ECO:0007669"/>
    <property type="project" value="UniProtKB-KW"/>
</dbReference>
<evidence type="ECO:0000313" key="9">
    <source>
        <dbReference type="EMBL" id="SUZ93829.1"/>
    </source>
</evidence>
<keyword evidence="4" id="KW-0547">Nucleotide-binding</keyword>
<dbReference type="SUPFAM" id="SSF53448">
    <property type="entry name" value="Nucleotide-diphospho-sugar transferases"/>
    <property type="match status" value="1"/>
</dbReference>
<reference evidence="9" key="1">
    <citation type="submission" date="2018-05" db="EMBL/GenBank/DDBJ databases">
        <authorList>
            <person name="Lanie J.A."/>
            <person name="Ng W.-L."/>
            <person name="Kazmierczak K.M."/>
            <person name="Andrzejewski T.M."/>
            <person name="Davidsen T.M."/>
            <person name="Wayne K.J."/>
            <person name="Tettelin H."/>
            <person name="Glass J.I."/>
            <person name="Rusch D."/>
            <person name="Podicherti R."/>
            <person name="Tsui H.-C.T."/>
            <person name="Winkler M.E."/>
        </authorList>
    </citation>
    <scope>NUCLEOTIDE SEQUENCE</scope>
</reference>
<protein>
    <recommendedName>
        <fullName evidence="8">MobA-like NTP transferase domain-containing protein</fullName>
    </recommendedName>
</protein>
<dbReference type="CDD" id="cd02503">
    <property type="entry name" value="MobA"/>
    <property type="match status" value="1"/>
</dbReference>
<keyword evidence="6" id="KW-0342">GTP-binding</keyword>
<accession>A0A381RRY8</accession>
<evidence type="ECO:0000256" key="6">
    <source>
        <dbReference type="ARBA" id="ARBA00023134"/>
    </source>
</evidence>
<dbReference type="HAMAP" id="MF_00316">
    <property type="entry name" value="MobA"/>
    <property type="match status" value="1"/>
</dbReference>
<proteinExistence type="inferred from homology"/>
<evidence type="ECO:0000256" key="5">
    <source>
        <dbReference type="ARBA" id="ARBA00022842"/>
    </source>
</evidence>
<dbReference type="GO" id="GO:0005525">
    <property type="term" value="F:GTP binding"/>
    <property type="evidence" value="ECO:0007669"/>
    <property type="project" value="UniProtKB-KW"/>
</dbReference>
<feature type="domain" description="MobA-like NTP transferase" evidence="8">
    <location>
        <begin position="5"/>
        <end position="141"/>
    </location>
</feature>
<dbReference type="AlphaFoldDB" id="A0A381RRY8"/>
<dbReference type="InterPro" id="IPR029044">
    <property type="entry name" value="Nucleotide-diphossugar_trans"/>
</dbReference>
<dbReference type="EMBL" id="UINC01002180">
    <property type="protein sequence ID" value="SUZ93829.1"/>
    <property type="molecule type" value="Genomic_DNA"/>
</dbReference>
<evidence type="ECO:0000259" key="8">
    <source>
        <dbReference type="Pfam" id="PF12804"/>
    </source>
</evidence>
<evidence type="ECO:0000256" key="3">
    <source>
        <dbReference type="ARBA" id="ARBA00022723"/>
    </source>
</evidence>
<keyword evidence="5" id="KW-0460">Magnesium</keyword>
<dbReference type="PANTHER" id="PTHR19136">
    <property type="entry name" value="MOLYBDENUM COFACTOR GUANYLYLTRANSFERASE"/>
    <property type="match status" value="1"/>
</dbReference>
<dbReference type="InterPro" id="IPR025877">
    <property type="entry name" value="MobA-like_NTP_Trfase"/>
</dbReference>
<keyword evidence="3" id="KW-0479">Metal-binding</keyword>
<sequence>MSTVAIIAGGEAHRLGGQSKGNLPLENTSFIDRQIEILYKVADDVLIVANDQAYKFLGVPVVSDLIPGAGAMGGIYTALTVAKTKQVLAVACDMPFLQVDFLKHVLVAGQTVDVAIPKTKHGYEPLCASYGQGCLPKMMQQITRGRFKLHDLLPYLKIREIGPKEIAAHDKDGNLFFNVNTPDDYRWALEQFKDR</sequence>
<dbReference type="GO" id="GO:0016779">
    <property type="term" value="F:nucleotidyltransferase activity"/>
    <property type="evidence" value="ECO:0007669"/>
    <property type="project" value="UniProtKB-ARBA"/>
</dbReference>
<dbReference type="InterPro" id="IPR013482">
    <property type="entry name" value="Molybde_CF_guanTrfase"/>
</dbReference>